<keyword evidence="2" id="KW-0378">Hydrolase</keyword>
<organism evidence="2 3">
    <name type="scientific">Oceanobacillus aidingensis</name>
    <dbReference type="NCBI Taxonomy" id="645964"/>
    <lineage>
        <taxon>Bacteria</taxon>
        <taxon>Bacillati</taxon>
        <taxon>Bacillota</taxon>
        <taxon>Bacilli</taxon>
        <taxon>Bacillales</taxon>
        <taxon>Bacillaceae</taxon>
        <taxon>Oceanobacillus</taxon>
    </lineage>
</organism>
<dbReference type="EMBL" id="JBHSFT010000044">
    <property type="protein sequence ID" value="MFC4663752.1"/>
    <property type="molecule type" value="Genomic_DNA"/>
</dbReference>
<protein>
    <submittedName>
        <fullName evidence="2">Alpha/beta fold hydrolase</fullName>
    </submittedName>
</protein>
<comment type="caution">
    <text evidence="2">The sequence shown here is derived from an EMBL/GenBank/DDBJ whole genome shotgun (WGS) entry which is preliminary data.</text>
</comment>
<sequence length="328" mass="36834">MMKTKRKVRLWRILRNILLITVAAFVMWFLFNNIMTAFGQKTYPPIGEFVEVDGKDMHIYIKGEGDNTIVLMSGLGTAAPALDFEPLLNELAKENKVVVVEGFGYGWSELTEKERTVENIVEELRTALKQSDIHGPYILMPHSVSGIYGMYFANVYPEEVKAVIGIDPTLPEALAYFDEAAPAMPGYMSYLAPSGLARLATYISSEDFLPLAADGTYSEDNLKMTKAISAWKINNKNVVAEANEIANNIEKTAEMTFPANMPVLLFTPKEDQETADGKNMLTFFETQVTDFSASKIVTLEGHHYLHWTRYKEISEEVRAFIGLISDEK</sequence>
<dbReference type="RefSeq" id="WP_379542522.1">
    <property type="nucleotide sequence ID" value="NZ_JBHSFT010000044.1"/>
</dbReference>
<evidence type="ECO:0000313" key="3">
    <source>
        <dbReference type="Proteomes" id="UP001595988"/>
    </source>
</evidence>
<dbReference type="Gene3D" id="3.40.50.1820">
    <property type="entry name" value="alpha/beta hydrolase"/>
    <property type="match status" value="1"/>
</dbReference>
<evidence type="ECO:0000313" key="2">
    <source>
        <dbReference type="EMBL" id="MFC4663752.1"/>
    </source>
</evidence>
<dbReference type="Proteomes" id="UP001595988">
    <property type="component" value="Unassembled WGS sequence"/>
</dbReference>
<accession>A0ABV9K1I7</accession>
<dbReference type="InterPro" id="IPR000073">
    <property type="entry name" value="AB_hydrolase_1"/>
</dbReference>
<reference evidence="3" key="1">
    <citation type="journal article" date="2019" name="Int. J. Syst. Evol. Microbiol.">
        <title>The Global Catalogue of Microorganisms (GCM) 10K type strain sequencing project: providing services to taxonomists for standard genome sequencing and annotation.</title>
        <authorList>
            <consortium name="The Broad Institute Genomics Platform"/>
            <consortium name="The Broad Institute Genome Sequencing Center for Infectious Disease"/>
            <person name="Wu L."/>
            <person name="Ma J."/>
        </authorList>
    </citation>
    <scope>NUCLEOTIDE SEQUENCE [LARGE SCALE GENOMIC DNA]</scope>
    <source>
        <strain evidence="3">CCUG 37257</strain>
    </source>
</reference>
<dbReference type="PANTHER" id="PTHR42886:SF64">
    <property type="entry name" value="HYDROLASE"/>
    <property type="match status" value="1"/>
</dbReference>
<dbReference type="SUPFAM" id="SSF53474">
    <property type="entry name" value="alpha/beta-Hydrolases"/>
    <property type="match status" value="1"/>
</dbReference>
<proteinExistence type="predicted"/>
<dbReference type="PANTHER" id="PTHR42886">
    <property type="entry name" value="RE40534P-RELATED"/>
    <property type="match status" value="1"/>
</dbReference>
<keyword evidence="3" id="KW-1185">Reference proteome</keyword>
<evidence type="ECO:0000259" key="1">
    <source>
        <dbReference type="Pfam" id="PF00561"/>
    </source>
</evidence>
<dbReference type="InterPro" id="IPR029058">
    <property type="entry name" value="AB_hydrolase_fold"/>
</dbReference>
<dbReference type="GO" id="GO:0016787">
    <property type="term" value="F:hydrolase activity"/>
    <property type="evidence" value="ECO:0007669"/>
    <property type="project" value="UniProtKB-KW"/>
</dbReference>
<gene>
    <name evidence="2" type="ORF">ACFO3P_16365</name>
</gene>
<dbReference type="Pfam" id="PF00561">
    <property type="entry name" value="Abhydrolase_1"/>
    <property type="match status" value="1"/>
</dbReference>
<feature type="domain" description="AB hydrolase-1" evidence="1">
    <location>
        <begin position="68"/>
        <end position="189"/>
    </location>
</feature>
<name>A0ABV9K1I7_9BACI</name>